<evidence type="ECO:0000256" key="1">
    <source>
        <dbReference type="SAM" id="Coils"/>
    </source>
</evidence>
<sequence length="573" mass="64949">MVKTRSMVLEERITSETQRLKLKYFGDLSLEVAIPAPVPPTYQGLLGDEVVKAEEDFYYKQRFHIFALTGEERWASFRTLAEDRVENVPVESVYKMGSSSANEVLTFGLTNKSDNEGVGGLEQFPGFPDLEMEKQDRGIDESISLEYFDGDVRSDLSEGFLCYLFQLKYGLSLPLTNLAKGIMNAIGVKGNCIQRDDEEPLDLQFRTVKQSVKSTVERKKFFLDEVAEEETELELVLEGLGLSRKKRVDSKSDKVTKEKRRVESSGEKVAEVRPAAVDDLREVEERARLAALHGGEDTSKMVARLVKGIWIGIEEEKSELKKAKSKLEKDLAKVEANQYEMVEECDGLGRHLMLTGYSEEEVDAIKANTCVEEGEDEEAEVVKLDSSRAREDNVLMCNREFAEQFNRMKECDDLNKRVARLKAEKDQTISRAKKAEAREHSWGSKTEVKAPLVRRDAVSLSGRIRELESDVSHIQGNVQNGNANLRECQYKLDATLIREKVLEGEIKAKESLVKRNEELLKDLLAREELNLEIGKLHPRVVDLEALNLAESAKYIAKLEEDVIYHDKVDAEIL</sequence>
<proteinExistence type="predicted"/>
<accession>A0A7J7N9B6</accession>
<keyword evidence="1" id="KW-0175">Coiled coil</keyword>
<dbReference type="Proteomes" id="UP000541444">
    <property type="component" value="Unassembled WGS sequence"/>
</dbReference>
<reference evidence="2 3" key="1">
    <citation type="journal article" date="2020" name="IScience">
        <title>Genome Sequencing of the Endangered Kingdonia uniflora (Circaeasteraceae, Ranunculales) Reveals Potential Mechanisms of Evolutionary Specialization.</title>
        <authorList>
            <person name="Sun Y."/>
            <person name="Deng T."/>
            <person name="Zhang A."/>
            <person name="Moore M.J."/>
            <person name="Landis J.B."/>
            <person name="Lin N."/>
            <person name="Zhang H."/>
            <person name="Zhang X."/>
            <person name="Huang J."/>
            <person name="Zhang X."/>
            <person name="Sun H."/>
            <person name="Wang H."/>
        </authorList>
    </citation>
    <scope>NUCLEOTIDE SEQUENCE [LARGE SCALE GENOMIC DNA]</scope>
    <source>
        <strain evidence="2">TB1705</strain>
        <tissue evidence="2">Leaf</tissue>
    </source>
</reference>
<keyword evidence="3" id="KW-1185">Reference proteome</keyword>
<dbReference type="AlphaFoldDB" id="A0A7J7N9B6"/>
<dbReference type="EMBL" id="JACGCM010000963">
    <property type="protein sequence ID" value="KAF6163831.1"/>
    <property type="molecule type" value="Genomic_DNA"/>
</dbReference>
<dbReference type="Gene3D" id="6.10.250.1080">
    <property type="match status" value="1"/>
</dbReference>
<gene>
    <name evidence="2" type="ORF">GIB67_016171</name>
</gene>
<feature type="coiled-coil region" evidence="1">
    <location>
        <begin position="411"/>
        <end position="438"/>
    </location>
</feature>
<evidence type="ECO:0000313" key="3">
    <source>
        <dbReference type="Proteomes" id="UP000541444"/>
    </source>
</evidence>
<comment type="caution">
    <text evidence="2">The sequence shown here is derived from an EMBL/GenBank/DDBJ whole genome shotgun (WGS) entry which is preliminary data.</text>
</comment>
<evidence type="ECO:0000313" key="2">
    <source>
        <dbReference type="EMBL" id="KAF6163831.1"/>
    </source>
</evidence>
<protein>
    <submittedName>
        <fullName evidence="2">Uncharacterized protein</fullName>
    </submittedName>
</protein>
<organism evidence="2 3">
    <name type="scientific">Kingdonia uniflora</name>
    <dbReference type="NCBI Taxonomy" id="39325"/>
    <lineage>
        <taxon>Eukaryota</taxon>
        <taxon>Viridiplantae</taxon>
        <taxon>Streptophyta</taxon>
        <taxon>Embryophyta</taxon>
        <taxon>Tracheophyta</taxon>
        <taxon>Spermatophyta</taxon>
        <taxon>Magnoliopsida</taxon>
        <taxon>Ranunculales</taxon>
        <taxon>Circaeasteraceae</taxon>
        <taxon>Kingdonia</taxon>
    </lineage>
</organism>
<name>A0A7J7N9B6_9MAGN</name>